<accession>T1ATU2</accession>
<dbReference type="InterPro" id="IPR023198">
    <property type="entry name" value="PGP-like_dom2"/>
</dbReference>
<feature type="non-terminal residue" evidence="1">
    <location>
        <position position="197"/>
    </location>
</feature>
<dbReference type="NCBIfam" id="TIGR01549">
    <property type="entry name" value="HAD-SF-IA-v1"/>
    <property type="match status" value="1"/>
</dbReference>
<evidence type="ECO:0000313" key="1">
    <source>
        <dbReference type="EMBL" id="EQD60842.1"/>
    </source>
</evidence>
<dbReference type="InterPro" id="IPR036412">
    <property type="entry name" value="HAD-like_sf"/>
</dbReference>
<dbReference type="InterPro" id="IPR041492">
    <property type="entry name" value="HAD_2"/>
</dbReference>
<dbReference type="PRINTS" id="PR00413">
    <property type="entry name" value="HADHALOGNASE"/>
</dbReference>
<name>T1ATU2_9ZZZZ</name>
<reference evidence="1" key="1">
    <citation type="submission" date="2013-08" db="EMBL/GenBank/DDBJ databases">
        <authorList>
            <person name="Mendez C."/>
            <person name="Richter M."/>
            <person name="Ferrer M."/>
            <person name="Sanchez J."/>
        </authorList>
    </citation>
    <scope>NUCLEOTIDE SEQUENCE</scope>
</reference>
<dbReference type="SFLD" id="SFLDG01129">
    <property type="entry name" value="C1.5:_HAD__Beta-PGM__Phosphata"/>
    <property type="match status" value="1"/>
</dbReference>
<organism evidence="1">
    <name type="scientific">mine drainage metagenome</name>
    <dbReference type="NCBI Taxonomy" id="410659"/>
    <lineage>
        <taxon>unclassified sequences</taxon>
        <taxon>metagenomes</taxon>
        <taxon>ecological metagenomes</taxon>
    </lineage>
</organism>
<dbReference type="PANTHER" id="PTHR43434:SF1">
    <property type="entry name" value="PHOSPHOGLYCOLATE PHOSPHATASE"/>
    <property type="match status" value="1"/>
</dbReference>
<dbReference type="InterPro" id="IPR023214">
    <property type="entry name" value="HAD_sf"/>
</dbReference>
<dbReference type="InterPro" id="IPR006439">
    <property type="entry name" value="HAD-SF_hydro_IA"/>
</dbReference>
<dbReference type="PANTHER" id="PTHR43434">
    <property type="entry name" value="PHOSPHOGLYCOLATE PHOSPHATASE"/>
    <property type="match status" value="1"/>
</dbReference>
<protein>
    <submittedName>
        <fullName evidence="1">Phosphoglycolate phosphatase</fullName>
    </submittedName>
</protein>
<reference evidence="1" key="2">
    <citation type="journal article" date="2014" name="ISME J.">
        <title>Microbial stratification in low pH oxic and suboxic macroscopic growths along an acid mine drainage.</title>
        <authorList>
            <person name="Mendez-Garcia C."/>
            <person name="Mesa V."/>
            <person name="Sprenger R.R."/>
            <person name="Richter M."/>
            <person name="Diez M.S."/>
            <person name="Solano J."/>
            <person name="Bargiela R."/>
            <person name="Golyshina O.V."/>
            <person name="Manteca A."/>
            <person name="Ramos J.L."/>
            <person name="Gallego J.R."/>
            <person name="Llorente I."/>
            <person name="Martins Dos Santos V.A."/>
            <person name="Jensen O.N."/>
            <person name="Pelaez A.I."/>
            <person name="Sanchez J."/>
            <person name="Ferrer M."/>
        </authorList>
    </citation>
    <scope>NUCLEOTIDE SEQUENCE</scope>
</reference>
<gene>
    <name evidence="1" type="ORF">B2A_03477</name>
</gene>
<dbReference type="SFLD" id="SFLDS00003">
    <property type="entry name" value="Haloacid_Dehalogenase"/>
    <property type="match status" value="1"/>
</dbReference>
<dbReference type="Gene3D" id="3.40.50.1000">
    <property type="entry name" value="HAD superfamily/HAD-like"/>
    <property type="match status" value="1"/>
</dbReference>
<dbReference type="Pfam" id="PF13419">
    <property type="entry name" value="HAD_2"/>
    <property type="match status" value="1"/>
</dbReference>
<sequence>MHGLSDRYDLFIFDWDGTLEKVRYMYKLNERLNPFWKNKKSSSLMNAATRNDRMLIERNLKRLEHIEETGERRFKWILDMYMRFSKPGLQYGAVGVLDALKGKGRHIAVFSNGALWRVKKEAEELKIDRYFDSMVSAQSIGFLKPNPMGIHMIIKVCKATRSRTLYIGDMIDDIKTARGAGVDSCGIAAGFDDRTAL</sequence>
<comment type="caution">
    <text evidence="1">The sequence shown here is derived from an EMBL/GenBank/DDBJ whole genome shotgun (WGS) entry which is preliminary data.</text>
</comment>
<dbReference type="GO" id="GO:0006281">
    <property type="term" value="P:DNA repair"/>
    <property type="evidence" value="ECO:0007669"/>
    <property type="project" value="TreeGrafter"/>
</dbReference>
<dbReference type="InterPro" id="IPR050155">
    <property type="entry name" value="HAD-like_hydrolase_sf"/>
</dbReference>
<dbReference type="SUPFAM" id="SSF56784">
    <property type="entry name" value="HAD-like"/>
    <property type="match status" value="1"/>
</dbReference>
<dbReference type="GO" id="GO:0008967">
    <property type="term" value="F:phosphoglycolate phosphatase activity"/>
    <property type="evidence" value="ECO:0007669"/>
    <property type="project" value="TreeGrafter"/>
</dbReference>
<dbReference type="Gene3D" id="1.10.150.240">
    <property type="entry name" value="Putative phosphatase, domain 2"/>
    <property type="match status" value="1"/>
</dbReference>
<proteinExistence type="predicted"/>
<dbReference type="EMBL" id="AUZZ01002329">
    <property type="protein sequence ID" value="EQD60842.1"/>
    <property type="molecule type" value="Genomic_DNA"/>
</dbReference>
<dbReference type="AlphaFoldDB" id="T1ATU2"/>